<dbReference type="VEuPathDB" id="FungiDB:MYCFIDRAFT_209248"/>
<feature type="region of interest" description="Disordered" evidence="2">
    <location>
        <begin position="251"/>
        <end position="276"/>
    </location>
</feature>
<dbReference type="GeneID" id="19336761"/>
<organism evidence="3 4">
    <name type="scientific">Pseudocercospora fijiensis (strain CIRAD86)</name>
    <name type="common">Black leaf streak disease fungus</name>
    <name type="synonym">Mycosphaerella fijiensis</name>
    <dbReference type="NCBI Taxonomy" id="383855"/>
    <lineage>
        <taxon>Eukaryota</taxon>
        <taxon>Fungi</taxon>
        <taxon>Dikarya</taxon>
        <taxon>Ascomycota</taxon>
        <taxon>Pezizomycotina</taxon>
        <taxon>Dothideomycetes</taxon>
        <taxon>Dothideomycetidae</taxon>
        <taxon>Mycosphaerellales</taxon>
        <taxon>Mycosphaerellaceae</taxon>
        <taxon>Pseudocercospora</taxon>
    </lineage>
</organism>
<dbReference type="EMBL" id="KB446564">
    <property type="protein sequence ID" value="EME78014.1"/>
    <property type="molecule type" value="Genomic_DNA"/>
</dbReference>
<gene>
    <name evidence="3" type="ORF">MYCFIDRAFT_209248</name>
</gene>
<protein>
    <submittedName>
        <fullName evidence="3">Uncharacterized protein</fullName>
    </submittedName>
</protein>
<evidence type="ECO:0000313" key="3">
    <source>
        <dbReference type="EMBL" id="EME78014.1"/>
    </source>
</evidence>
<dbReference type="AlphaFoldDB" id="M2ZFT9"/>
<proteinExistence type="predicted"/>
<dbReference type="KEGG" id="pfj:MYCFIDRAFT_209248"/>
<feature type="compositionally biased region" description="Acidic residues" evidence="2">
    <location>
        <begin position="321"/>
        <end position="342"/>
    </location>
</feature>
<evidence type="ECO:0000313" key="4">
    <source>
        <dbReference type="Proteomes" id="UP000016932"/>
    </source>
</evidence>
<dbReference type="HOGENOM" id="CLU_597336_0_0_1"/>
<evidence type="ECO:0000256" key="1">
    <source>
        <dbReference type="SAM" id="Coils"/>
    </source>
</evidence>
<sequence>MPLVHIQEFRGLMRSGRLLCENGMHVPFVPSPASGCIDRTKSMLTFLANIMRAPYMSFVDSRRQLKPATLMHEADSCNTPYWLQQRTEGRISETCFFSASLHPDSIALSNLAPIHLQNTRELEAANPATFFVSMAEHHRTLQINAEHAQANAASPQDANNKNFRPYHHPPPNMAEGQTKTHILPRDQIIDSIRNLSGQNDPIACIPRTARDDAKGKCARDCSASFLRVIEKCVIETRHRFELQGQNTALPAPASIDDYEEQAASTPPARRLGKPTSYPTLEAKFEDEVRELNGCKRSAAESARARLAGYGSYNSSSKQIDTDDDYTEVDEDDEGDEDNDDDEIQVKPRSRASPIAEHDPEPEPISPDTLNASHATSKQTLFITPPPTNTTTTPSVCMSEFGGAQTNPLYEADSTKRKRLLDIEDMELEMRQIELRRQLKAARRAEELEIENERAEQRA</sequence>
<dbReference type="RefSeq" id="XP_007931734.1">
    <property type="nucleotide sequence ID" value="XM_007933543.1"/>
</dbReference>
<feature type="region of interest" description="Disordered" evidence="2">
    <location>
        <begin position="310"/>
        <end position="370"/>
    </location>
</feature>
<dbReference type="OrthoDB" id="3649860at2759"/>
<accession>M2ZFT9</accession>
<reference evidence="3 4" key="1">
    <citation type="journal article" date="2012" name="PLoS Pathog.">
        <title>Diverse lifestyles and strategies of plant pathogenesis encoded in the genomes of eighteen Dothideomycetes fungi.</title>
        <authorList>
            <person name="Ohm R.A."/>
            <person name="Feau N."/>
            <person name="Henrissat B."/>
            <person name="Schoch C.L."/>
            <person name="Horwitz B.A."/>
            <person name="Barry K.W."/>
            <person name="Condon B.J."/>
            <person name="Copeland A.C."/>
            <person name="Dhillon B."/>
            <person name="Glaser F."/>
            <person name="Hesse C.N."/>
            <person name="Kosti I."/>
            <person name="LaButti K."/>
            <person name="Lindquist E.A."/>
            <person name="Lucas S."/>
            <person name="Salamov A.A."/>
            <person name="Bradshaw R.E."/>
            <person name="Ciuffetti L."/>
            <person name="Hamelin R.C."/>
            <person name="Kema G.H.J."/>
            <person name="Lawrence C."/>
            <person name="Scott J.A."/>
            <person name="Spatafora J.W."/>
            <person name="Turgeon B.G."/>
            <person name="de Wit P.J.G.M."/>
            <person name="Zhong S."/>
            <person name="Goodwin S.B."/>
            <person name="Grigoriev I.V."/>
        </authorList>
    </citation>
    <scope>NUCLEOTIDE SEQUENCE [LARGE SCALE GENOMIC DNA]</scope>
    <source>
        <strain evidence="3 4">CIRAD86</strain>
    </source>
</reference>
<keyword evidence="1" id="KW-0175">Coiled coil</keyword>
<evidence type="ECO:0000256" key="2">
    <source>
        <dbReference type="SAM" id="MobiDB-lite"/>
    </source>
</evidence>
<name>M2ZFT9_PSEFD</name>
<keyword evidence="4" id="KW-1185">Reference proteome</keyword>
<dbReference type="Proteomes" id="UP000016932">
    <property type="component" value="Unassembled WGS sequence"/>
</dbReference>
<feature type="coiled-coil region" evidence="1">
    <location>
        <begin position="422"/>
        <end position="457"/>
    </location>
</feature>